<keyword evidence="4" id="KW-1185">Reference proteome</keyword>
<gene>
    <name evidence="3" type="ORF">WCD58_26715</name>
</gene>
<feature type="transmembrane region" description="Helical" evidence="1">
    <location>
        <begin position="402"/>
        <end position="424"/>
    </location>
</feature>
<name>A0ABU8MCX9_9PSEU</name>
<dbReference type="PANTHER" id="PTHR40659">
    <property type="entry name" value="NICKEL/COBALT EFFLUX SYSTEM RCNA"/>
    <property type="match status" value="1"/>
</dbReference>
<evidence type="ECO:0008006" key="5">
    <source>
        <dbReference type="Google" id="ProtNLM"/>
    </source>
</evidence>
<feature type="chain" id="PRO_5047299671" description="ABC-type nickel/cobalt efflux system permease component RcnA" evidence="2">
    <location>
        <begin position="24"/>
        <end position="426"/>
    </location>
</feature>
<keyword evidence="2" id="KW-0732">Signal</keyword>
<proteinExistence type="predicted"/>
<protein>
    <recommendedName>
        <fullName evidence="5">ABC-type nickel/cobalt efflux system permease component RcnA</fullName>
    </recommendedName>
</protein>
<comment type="caution">
    <text evidence="3">The sequence shown here is derived from an EMBL/GenBank/DDBJ whole genome shotgun (WGS) entry which is preliminary data.</text>
</comment>
<dbReference type="Proteomes" id="UP001369736">
    <property type="component" value="Unassembled WGS sequence"/>
</dbReference>
<evidence type="ECO:0000256" key="2">
    <source>
        <dbReference type="SAM" id="SignalP"/>
    </source>
</evidence>
<evidence type="ECO:0000313" key="4">
    <source>
        <dbReference type="Proteomes" id="UP001369736"/>
    </source>
</evidence>
<dbReference type="RefSeq" id="WP_337706144.1">
    <property type="nucleotide sequence ID" value="NZ_JBBEGM010000013.1"/>
</dbReference>
<feature type="transmembrane region" description="Helical" evidence="1">
    <location>
        <begin position="354"/>
        <end position="381"/>
    </location>
</feature>
<keyword evidence="1" id="KW-1133">Transmembrane helix</keyword>
<feature type="transmembrane region" description="Helical" evidence="1">
    <location>
        <begin position="204"/>
        <end position="225"/>
    </location>
</feature>
<sequence length="426" mass="42687">MRALLVLVGSLLGAVLLAAPAAAHPLDETVQQLFVTPARSGLTVQLDISPNVLVAPAFVSAVDVDGDGVLSPSETGAHAELVRHHLVVEADGVRLPLRLTDQRYPPAPLLAAGGGTITLTWAADLPGGARRLAVHDAYDPAPTVVQAGVLVPSDPVPVGDIAHADGGRTLTARLNDAATAAPAPAAPAGSSGNPMLEALRRPLAGPWALVALLAVCTLLGALHALGPGHGKALLAAHLVGTGATPWRAVHLGAVLTVTHTATVLALGLVLLAAAPWVIPDAVTPVLATVAGVVVLVVGLRRLVRRRPPTGHGHGHRHGHRRPRGSLALGVAAGLIPCPEALGVLLLAVGVGRTALGLGMLVAFSAGLAAVLVGLGLVLVVAGTRLARGTGSRLRRAAVCLPLASAVVVAVVGAGMVVSGLSTLVRW</sequence>
<organism evidence="3 4">
    <name type="scientific">Actinomycetospora flava</name>
    <dbReference type="NCBI Taxonomy" id="3129232"/>
    <lineage>
        <taxon>Bacteria</taxon>
        <taxon>Bacillati</taxon>
        <taxon>Actinomycetota</taxon>
        <taxon>Actinomycetes</taxon>
        <taxon>Pseudonocardiales</taxon>
        <taxon>Pseudonocardiaceae</taxon>
        <taxon>Actinomycetospora</taxon>
    </lineage>
</organism>
<keyword evidence="1" id="KW-0812">Transmembrane</keyword>
<accession>A0ABU8MCX9</accession>
<feature type="transmembrane region" description="Helical" evidence="1">
    <location>
        <begin position="284"/>
        <end position="303"/>
    </location>
</feature>
<feature type="transmembrane region" description="Helical" evidence="1">
    <location>
        <begin position="253"/>
        <end position="278"/>
    </location>
</feature>
<feature type="signal peptide" evidence="2">
    <location>
        <begin position="1"/>
        <end position="23"/>
    </location>
</feature>
<evidence type="ECO:0000313" key="3">
    <source>
        <dbReference type="EMBL" id="MEJ2864778.1"/>
    </source>
</evidence>
<feature type="transmembrane region" description="Helical" evidence="1">
    <location>
        <begin position="324"/>
        <end position="348"/>
    </location>
</feature>
<keyword evidence="1" id="KW-0472">Membrane</keyword>
<dbReference type="PANTHER" id="PTHR40659:SF1">
    <property type="entry name" value="NICKEL_COBALT EFFLUX SYSTEM RCNA"/>
    <property type="match status" value="1"/>
</dbReference>
<dbReference type="InterPro" id="IPR051224">
    <property type="entry name" value="NiCoT_RcnA"/>
</dbReference>
<reference evidence="3 4" key="1">
    <citation type="submission" date="2024-03" db="EMBL/GenBank/DDBJ databases">
        <title>Actinomycetospora sp. OC33-EN07, a novel actinomycete isolated from wild orchid (Aerides multiflora).</title>
        <authorList>
            <person name="Suriyachadkun C."/>
        </authorList>
    </citation>
    <scope>NUCLEOTIDE SEQUENCE [LARGE SCALE GENOMIC DNA]</scope>
    <source>
        <strain evidence="3 4">OC33-EN07</strain>
    </source>
</reference>
<dbReference type="EMBL" id="JBBEGM010000013">
    <property type="protein sequence ID" value="MEJ2864778.1"/>
    <property type="molecule type" value="Genomic_DNA"/>
</dbReference>
<evidence type="ECO:0000256" key="1">
    <source>
        <dbReference type="SAM" id="Phobius"/>
    </source>
</evidence>